<evidence type="ECO:0008006" key="4">
    <source>
        <dbReference type="Google" id="ProtNLM"/>
    </source>
</evidence>
<evidence type="ECO:0000313" key="3">
    <source>
        <dbReference type="Proteomes" id="UP000284379"/>
    </source>
</evidence>
<dbReference type="RefSeq" id="WP_002561689.1">
    <property type="nucleotide sequence ID" value="NZ_CABJFV010000028.1"/>
</dbReference>
<reference evidence="2 3" key="1">
    <citation type="submission" date="2018-08" db="EMBL/GenBank/DDBJ databases">
        <title>A genome reference for cultivated species of the human gut microbiota.</title>
        <authorList>
            <person name="Zou Y."/>
            <person name="Xue W."/>
            <person name="Luo G."/>
        </authorList>
    </citation>
    <scope>NUCLEOTIDE SEQUENCE [LARGE SCALE GENOMIC DNA]</scope>
    <source>
        <strain evidence="2 3">AM40-30BH</strain>
    </source>
</reference>
<keyword evidence="1" id="KW-0812">Transmembrane</keyword>
<proteinExistence type="predicted"/>
<protein>
    <recommendedName>
        <fullName evidence="4">Tat pathway signal sequence domain protein</fullName>
    </recommendedName>
</protein>
<feature type="transmembrane region" description="Helical" evidence="1">
    <location>
        <begin position="71"/>
        <end position="91"/>
    </location>
</feature>
<comment type="caution">
    <text evidence="2">The sequence shown here is derived from an EMBL/GenBank/DDBJ whole genome shotgun (WGS) entry which is preliminary data.</text>
</comment>
<keyword evidence="1" id="KW-1133">Transmembrane helix</keyword>
<gene>
    <name evidence="2" type="ORF">DW888_19025</name>
</gene>
<keyword evidence="1" id="KW-0472">Membrane</keyword>
<accession>A0A413V9J8</accession>
<dbReference type="Proteomes" id="UP000284379">
    <property type="component" value="Unassembled WGS sequence"/>
</dbReference>
<sequence>MNIEELLNKYFEGETSCEEERELRHFFTQGIVPEHLKEYSPLFAFLEKENRQAKTTDTKPATKQRKLRRHAIYTLSGIAAGLLLLLGIAGIHRHLNAMPDSYVIIDGKCYTDENLVREQAMAAFRNVSLDEDELLDSLFGE</sequence>
<evidence type="ECO:0000313" key="2">
    <source>
        <dbReference type="EMBL" id="RHB30277.1"/>
    </source>
</evidence>
<organism evidence="2 3">
    <name type="scientific">Bacteroides nordii</name>
    <dbReference type="NCBI Taxonomy" id="291645"/>
    <lineage>
        <taxon>Bacteria</taxon>
        <taxon>Pseudomonadati</taxon>
        <taxon>Bacteroidota</taxon>
        <taxon>Bacteroidia</taxon>
        <taxon>Bacteroidales</taxon>
        <taxon>Bacteroidaceae</taxon>
        <taxon>Bacteroides</taxon>
    </lineage>
</organism>
<dbReference type="EMBL" id="QSGO01000028">
    <property type="protein sequence ID" value="RHB30277.1"/>
    <property type="molecule type" value="Genomic_DNA"/>
</dbReference>
<evidence type="ECO:0000256" key="1">
    <source>
        <dbReference type="SAM" id="Phobius"/>
    </source>
</evidence>
<name>A0A413V9J8_9BACE</name>
<dbReference type="AlphaFoldDB" id="A0A413V9J8"/>